<evidence type="ECO:0000256" key="17">
    <source>
        <dbReference type="RuleBase" id="RU004460"/>
    </source>
</evidence>
<dbReference type="InterPro" id="IPR002562">
    <property type="entry name" value="3'-5'_exonuclease_dom"/>
</dbReference>
<dbReference type="FunFam" id="1.10.150.20:FF:000002">
    <property type="entry name" value="DNA polymerase I"/>
    <property type="match status" value="1"/>
</dbReference>
<evidence type="ECO:0000313" key="21">
    <source>
        <dbReference type="EMBL" id="KON99317.1"/>
    </source>
</evidence>
<dbReference type="FunFam" id="3.40.50.1010:FF:000001">
    <property type="entry name" value="DNA polymerase I"/>
    <property type="match status" value="1"/>
</dbReference>
<dbReference type="InterPro" id="IPR008918">
    <property type="entry name" value="HhH2"/>
</dbReference>
<evidence type="ECO:0000256" key="6">
    <source>
        <dbReference type="ARBA" id="ARBA00022695"/>
    </source>
</evidence>
<dbReference type="AlphaFoldDB" id="A0A0D1WK29"/>
<dbReference type="FunFam" id="1.10.150.20:FF:000003">
    <property type="entry name" value="DNA polymerase I"/>
    <property type="match status" value="1"/>
</dbReference>
<sequence length="882" mass="99803">MEKKLMILDGNSIANRAFYALPLLTTNEGLYTNAVYGFTTMLLRMLEEEKPTHLLVAFDAGKVTFRTEEYKDYKGKRMKTPGELSSQFPLIKELLDAFDIKHYELKGFEADDIIGTLSAQAETNEFTTLIVSGDKDMLQLVSDKTTVALTRKGISEVELYSPAEIAAKYDLTPDQIIDLKGLMGDTSDNIPGIPGVGEKTALKLLHEFKTVEGVLEHVSEVKGKKLQEKIETHADDARMSKELATILRDAPVEVTLEDTVYQPYTKEKIIPVLERFAFKSLLDRLGLDAAEASSVAEQTDEDIEFVIITEENRDDWTDKLTSPMAVMVEVDAENYHGAPIHAIGLVSGSTRLYIPFDQIGWPALSEWLADPEQQKWVYDAKRSQVALAWKNIELEGICFDVLLASYLSNPSETNHRLCDVAERYSMHLISDDAVYGKGAKRSIPDVSVLGAHIVRKADMIYRLHDKMDTTLKEEGLYELLYDLELPLATVLGAMETKGVRVDRERLDEMGAELTEKLESLTARIHSLAGVEFNINSPKQLGEILFDKLQLPVVKKTKTGYSTSADVLEKLEQAHEIVPLILEFRQLGKLQSTYIEGLKKEIREETGKIHTSFNQAVTATGRLSSTEPNLQNIPIRLEEGRRIRQAFVPSEADWFILAADYSQIELRILAHISQDENLLDAFRRDMDVHTRTAMDVFGVDEDEVTSLMRRQAKAVNFGIVYGISDYGLSQNLNITRKKAAEFIERYFSVYEGVRQYMDSSIAEAKKNGYVTTMLKRRRYLPDINSRNFNLRSFAERTAMNTPIQGTAADIIKLAMVSMAQRMEEERLESRMLLQVHDELIFEVPEHELEKMCKLVPDVMENALPLDVPLKVDVNYGKSWYEAK</sequence>
<evidence type="ECO:0000256" key="14">
    <source>
        <dbReference type="ARBA" id="ARBA00023204"/>
    </source>
</evidence>
<dbReference type="InterPro" id="IPR029060">
    <property type="entry name" value="PIN-like_dom_sf"/>
</dbReference>
<evidence type="ECO:0000256" key="16">
    <source>
        <dbReference type="NCBIfam" id="TIGR00593"/>
    </source>
</evidence>
<dbReference type="InterPro" id="IPR001098">
    <property type="entry name" value="DNA-dir_DNA_pol_A_palm_dom"/>
</dbReference>
<evidence type="ECO:0000259" key="18">
    <source>
        <dbReference type="SMART" id="SM00474"/>
    </source>
</evidence>
<dbReference type="RefSeq" id="WP_043063802.1">
    <property type="nucleotide sequence ID" value="NZ_BJOA01000082.1"/>
</dbReference>
<keyword evidence="7 17" id="KW-0235">DNA replication</keyword>
<dbReference type="OrthoDB" id="9806424at2"/>
<evidence type="ECO:0000256" key="13">
    <source>
        <dbReference type="ARBA" id="ARBA00023125"/>
    </source>
</evidence>
<keyword evidence="14 17" id="KW-0234">DNA repair</keyword>
<keyword evidence="6 17" id="KW-0548">Nucleotidyltransferase</keyword>
<evidence type="ECO:0000256" key="11">
    <source>
        <dbReference type="ARBA" id="ARBA00022839"/>
    </source>
</evidence>
<dbReference type="SMART" id="SM00475">
    <property type="entry name" value="53EXOc"/>
    <property type="match status" value="1"/>
</dbReference>
<gene>
    <name evidence="17" type="primary">polA</name>
    <name evidence="21" type="ORF">AF333_00860</name>
    <name evidence="22" type="ORF">SAMN04487909_105110</name>
</gene>
<dbReference type="PANTHER" id="PTHR10133:SF27">
    <property type="entry name" value="DNA POLYMERASE NU"/>
    <property type="match status" value="1"/>
</dbReference>
<dbReference type="InterPro" id="IPR002421">
    <property type="entry name" value="5-3_exonuclease"/>
</dbReference>
<dbReference type="Pfam" id="PF02739">
    <property type="entry name" value="5_3_exonuc_N"/>
    <property type="match status" value="1"/>
</dbReference>
<dbReference type="InterPro" id="IPR012337">
    <property type="entry name" value="RNaseH-like_sf"/>
</dbReference>
<dbReference type="CDD" id="cd09859">
    <property type="entry name" value="PIN_53EXO"/>
    <property type="match status" value="1"/>
</dbReference>
<dbReference type="SUPFAM" id="SSF53098">
    <property type="entry name" value="Ribonuclease H-like"/>
    <property type="match status" value="1"/>
</dbReference>
<dbReference type="InterPro" id="IPR043502">
    <property type="entry name" value="DNA/RNA_pol_sf"/>
</dbReference>
<dbReference type="Gene3D" id="1.10.150.20">
    <property type="entry name" value="5' to 3' exonuclease, C-terminal subdomain"/>
    <property type="match status" value="2"/>
</dbReference>
<dbReference type="PRINTS" id="PR00868">
    <property type="entry name" value="DNAPOLI"/>
</dbReference>
<dbReference type="InterPro" id="IPR019760">
    <property type="entry name" value="DNA-dir_DNA_pol_A_CS"/>
</dbReference>
<keyword evidence="12 17" id="KW-0239">DNA-directed DNA polymerase</keyword>
<evidence type="ECO:0000256" key="7">
    <source>
        <dbReference type="ARBA" id="ARBA00022705"/>
    </source>
</evidence>
<organism evidence="21 23">
    <name type="scientific">Aneurinibacillus migulanus</name>
    <name type="common">Bacillus migulanus</name>
    <dbReference type="NCBI Taxonomy" id="47500"/>
    <lineage>
        <taxon>Bacteria</taxon>
        <taxon>Bacillati</taxon>
        <taxon>Bacillota</taxon>
        <taxon>Bacilli</taxon>
        <taxon>Bacillales</taxon>
        <taxon>Paenibacillaceae</taxon>
        <taxon>Aneurinibacillus group</taxon>
        <taxon>Aneurinibacillus</taxon>
    </lineage>
</organism>
<evidence type="ECO:0000256" key="10">
    <source>
        <dbReference type="ARBA" id="ARBA00022801"/>
    </source>
</evidence>
<dbReference type="SUPFAM" id="SSF47807">
    <property type="entry name" value="5' to 3' exonuclease, C-terminal subdomain"/>
    <property type="match status" value="1"/>
</dbReference>
<keyword evidence="23" id="KW-1185">Reference proteome</keyword>
<comment type="similarity">
    <text evidence="1 17">Belongs to the DNA polymerase type-A family.</text>
</comment>
<evidence type="ECO:0000256" key="15">
    <source>
        <dbReference type="ARBA" id="ARBA00049244"/>
    </source>
</evidence>
<dbReference type="Gene3D" id="3.30.70.370">
    <property type="match status" value="1"/>
</dbReference>
<evidence type="ECO:0000256" key="12">
    <source>
        <dbReference type="ARBA" id="ARBA00022932"/>
    </source>
</evidence>
<dbReference type="EC" id="2.7.7.7" evidence="3 16"/>
<evidence type="ECO:0000259" key="20">
    <source>
        <dbReference type="SMART" id="SM00482"/>
    </source>
</evidence>
<proteinExistence type="inferred from homology"/>
<dbReference type="Gene3D" id="3.40.50.1010">
    <property type="entry name" value="5'-nuclease"/>
    <property type="match status" value="1"/>
</dbReference>
<dbReference type="GO" id="GO:0003677">
    <property type="term" value="F:DNA binding"/>
    <property type="evidence" value="ECO:0007669"/>
    <property type="project" value="UniProtKB-UniRule"/>
</dbReference>
<evidence type="ECO:0000256" key="8">
    <source>
        <dbReference type="ARBA" id="ARBA00022722"/>
    </source>
</evidence>
<keyword evidence="11" id="KW-0269">Exonuclease</keyword>
<dbReference type="Pfam" id="PF00476">
    <property type="entry name" value="DNA_pol_A"/>
    <property type="match status" value="1"/>
</dbReference>
<dbReference type="SMART" id="SM00474">
    <property type="entry name" value="35EXOc"/>
    <property type="match status" value="1"/>
</dbReference>
<evidence type="ECO:0000256" key="9">
    <source>
        <dbReference type="ARBA" id="ARBA00022763"/>
    </source>
</evidence>
<dbReference type="SMART" id="SM00279">
    <property type="entry name" value="HhH2"/>
    <property type="match status" value="1"/>
</dbReference>
<dbReference type="InterPro" id="IPR002298">
    <property type="entry name" value="DNA_polymerase_A"/>
</dbReference>
<dbReference type="STRING" id="47500.AF333_00860"/>
<dbReference type="InterPro" id="IPR036397">
    <property type="entry name" value="RNaseH_sf"/>
</dbReference>
<reference evidence="22 24" key="2">
    <citation type="submission" date="2016-10" db="EMBL/GenBank/DDBJ databases">
        <authorList>
            <person name="de Groot N.N."/>
        </authorList>
    </citation>
    <scope>NUCLEOTIDE SEQUENCE [LARGE SCALE GENOMIC DNA]</scope>
    <source>
        <strain evidence="22 24">DSM 2895</strain>
    </source>
</reference>
<keyword evidence="5 17" id="KW-0808">Transferase</keyword>
<dbReference type="Pfam" id="PF22619">
    <property type="entry name" value="DNA_polI_exo1"/>
    <property type="match status" value="1"/>
</dbReference>
<dbReference type="Proteomes" id="UP000182836">
    <property type="component" value="Unassembled WGS sequence"/>
</dbReference>
<evidence type="ECO:0000256" key="3">
    <source>
        <dbReference type="ARBA" id="ARBA00012417"/>
    </source>
</evidence>
<dbReference type="InterPro" id="IPR054690">
    <property type="entry name" value="DNA_polI_exonuclease"/>
</dbReference>
<accession>A0A0D1WK29</accession>
<dbReference type="GO" id="GO:0003887">
    <property type="term" value="F:DNA-directed DNA polymerase activity"/>
    <property type="evidence" value="ECO:0007669"/>
    <property type="project" value="UniProtKB-UniRule"/>
</dbReference>
<dbReference type="SUPFAM" id="SSF88723">
    <property type="entry name" value="PIN domain-like"/>
    <property type="match status" value="1"/>
</dbReference>
<dbReference type="EMBL" id="FNED01000005">
    <property type="protein sequence ID" value="SDI56248.1"/>
    <property type="molecule type" value="Genomic_DNA"/>
</dbReference>
<dbReference type="PANTHER" id="PTHR10133">
    <property type="entry name" value="DNA POLYMERASE I"/>
    <property type="match status" value="1"/>
</dbReference>
<comment type="catalytic activity">
    <reaction evidence="15 17">
        <text>DNA(n) + a 2'-deoxyribonucleoside 5'-triphosphate = DNA(n+1) + diphosphate</text>
        <dbReference type="Rhea" id="RHEA:22508"/>
        <dbReference type="Rhea" id="RHEA-COMP:17339"/>
        <dbReference type="Rhea" id="RHEA-COMP:17340"/>
        <dbReference type="ChEBI" id="CHEBI:33019"/>
        <dbReference type="ChEBI" id="CHEBI:61560"/>
        <dbReference type="ChEBI" id="CHEBI:173112"/>
        <dbReference type="EC" id="2.7.7.7"/>
    </reaction>
</comment>
<dbReference type="Proteomes" id="UP000037269">
    <property type="component" value="Unassembled WGS sequence"/>
</dbReference>
<protein>
    <recommendedName>
        <fullName evidence="4 16">DNA polymerase I</fullName>
        <ecNumber evidence="3 16">2.7.7.7</ecNumber>
    </recommendedName>
</protein>
<evidence type="ECO:0000256" key="2">
    <source>
        <dbReference type="ARBA" id="ARBA00011541"/>
    </source>
</evidence>
<keyword evidence="9 17" id="KW-0227">DNA damage</keyword>
<dbReference type="GO" id="GO:0006261">
    <property type="term" value="P:DNA-templated DNA replication"/>
    <property type="evidence" value="ECO:0007669"/>
    <property type="project" value="UniProtKB-UniRule"/>
</dbReference>
<dbReference type="NCBIfam" id="NF004397">
    <property type="entry name" value="PRK05755.1"/>
    <property type="match status" value="1"/>
</dbReference>
<dbReference type="GO" id="GO:0008409">
    <property type="term" value="F:5'-3' exonuclease activity"/>
    <property type="evidence" value="ECO:0007669"/>
    <property type="project" value="InterPro"/>
</dbReference>
<keyword evidence="8" id="KW-0540">Nuclease</keyword>
<dbReference type="PROSITE" id="PS00447">
    <property type="entry name" value="DNA_POLYMERASE_A"/>
    <property type="match status" value="1"/>
</dbReference>
<dbReference type="SUPFAM" id="SSF56672">
    <property type="entry name" value="DNA/RNA polymerases"/>
    <property type="match status" value="1"/>
</dbReference>
<keyword evidence="13 17" id="KW-0238">DNA-binding</keyword>
<comment type="subunit">
    <text evidence="2 17">Single-chain monomer with multiple functions.</text>
</comment>
<feature type="domain" description="DNA-directed DNA polymerase family A palm" evidence="20">
    <location>
        <begin position="639"/>
        <end position="846"/>
    </location>
</feature>
<dbReference type="GeneID" id="42303765"/>
<evidence type="ECO:0000256" key="1">
    <source>
        <dbReference type="ARBA" id="ARBA00007705"/>
    </source>
</evidence>
<evidence type="ECO:0000313" key="24">
    <source>
        <dbReference type="Proteomes" id="UP000182836"/>
    </source>
</evidence>
<dbReference type="CDD" id="cd09898">
    <property type="entry name" value="H3TH_53EXO"/>
    <property type="match status" value="1"/>
</dbReference>
<dbReference type="FunFam" id="1.20.1060.10:FF:000001">
    <property type="entry name" value="DNA polymerase I"/>
    <property type="match status" value="1"/>
</dbReference>
<evidence type="ECO:0000256" key="4">
    <source>
        <dbReference type="ARBA" id="ARBA00020311"/>
    </source>
</evidence>
<name>A0A0D1WK29_ANEMI</name>
<dbReference type="EMBL" id="LGUG01000002">
    <property type="protein sequence ID" value="KON99317.1"/>
    <property type="molecule type" value="Genomic_DNA"/>
</dbReference>
<dbReference type="Pfam" id="PF01367">
    <property type="entry name" value="5_3_exonuc"/>
    <property type="match status" value="1"/>
</dbReference>
<evidence type="ECO:0000313" key="23">
    <source>
        <dbReference type="Proteomes" id="UP000037269"/>
    </source>
</evidence>
<evidence type="ECO:0000256" key="5">
    <source>
        <dbReference type="ARBA" id="ARBA00022679"/>
    </source>
</evidence>
<dbReference type="CDD" id="cd08637">
    <property type="entry name" value="DNA_pol_A_pol_I_C"/>
    <property type="match status" value="1"/>
</dbReference>
<dbReference type="InterPro" id="IPR020046">
    <property type="entry name" value="5-3_exonucl_a-hlix_arch_N"/>
</dbReference>
<dbReference type="Gene3D" id="1.20.1060.10">
    <property type="entry name" value="Taq DNA Polymerase, Chain T, domain 4"/>
    <property type="match status" value="1"/>
</dbReference>
<feature type="domain" description="3'-5' exonuclease" evidence="18">
    <location>
        <begin position="304"/>
        <end position="472"/>
    </location>
</feature>
<dbReference type="GO" id="GO:0008408">
    <property type="term" value="F:3'-5' exonuclease activity"/>
    <property type="evidence" value="ECO:0007669"/>
    <property type="project" value="InterPro"/>
</dbReference>
<dbReference type="PATRIC" id="fig|47500.12.peg.1357"/>
<dbReference type="SMART" id="SM00482">
    <property type="entry name" value="POLAc"/>
    <property type="match status" value="1"/>
</dbReference>
<dbReference type="NCBIfam" id="TIGR00593">
    <property type="entry name" value="pola"/>
    <property type="match status" value="1"/>
</dbReference>
<dbReference type="InterPro" id="IPR018320">
    <property type="entry name" value="DNA_polymerase_1"/>
</dbReference>
<dbReference type="GO" id="GO:0006302">
    <property type="term" value="P:double-strand break repair"/>
    <property type="evidence" value="ECO:0007669"/>
    <property type="project" value="TreeGrafter"/>
</dbReference>
<dbReference type="InterPro" id="IPR036279">
    <property type="entry name" value="5-3_exonuclease_C_sf"/>
</dbReference>
<evidence type="ECO:0000313" key="22">
    <source>
        <dbReference type="EMBL" id="SDI56248.1"/>
    </source>
</evidence>
<dbReference type="InterPro" id="IPR020045">
    <property type="entry name" value="DNA_polI_H3TH"/>
</dbReference>
<feature type="domain" description="5'-3' exonuclease" evidence="19">
    <location>
        <begin position="3"/>
        <end position="262"/>
    </location>
</feature>
<dbReference type="CDD" id="cd06140">
    <property type="entry name" value="DNA_polA_I_Bacillus_like_exo"/>
    <property type="match status" value="1"/>
</dbReference>
<dbReference type="Gene3D" id="3.30.420.10">
    <property type="entry name" value="Ribonuclease H-like superfamily/Ribonuclease H"/>
    <property type="match status" value="1"/>
</dbReference>
<keyword evidence="10" id="KW-0378">Hydrolase</keyword>
<evidence type="ECO:0000259" key="19">
    <source>
        <dbReference type="SMART" id="SM00475"/>
    </source>
</evidence>
<reference evidence="21 23" key="1">
    <citation type="submission" date="2015-07" db="EMBL/GenBank/DDBJ databases">
        <title>Fjat-14205 dsm 2895.</title>
        <authorList>
            <person name="Liu B."/>
            <person name="Wang J."/>
            <person name="Zhu Y."/>
            <person name="Liu G."/>
            <person name="Chen Q."/>
            <person name="Chen Z."/>
            <person name="Lan J."/>
            <person name="Che J."/>
            <person name="Ge C."/>
            <person name="Shi H."/>
            <person name="Pan Z."/>
            <person name="Liu X."/>
        </authorList>
    </citation>
    <scope>NUCLEOTIDE SEQUENCE [LARGE SCALE GENOMIC DNA]</scope>
    <source>
        <strain evidence="21 23">DSM 2895</strain>
    </source>
</reference>